<dbReference type="EMBL" id="JBHTGQ010000002">
    <property type="protein sequence ID" value="MFC7748579.1"/>
    <property type="molecule type" value="Genomic_DNA"/>
</dbReference>
<organism evidence="2 3">
    <name type="scientific">Paenibacillus thermoaerophilus</name>
    <dbReference type="NCBI Taxonomy" id="1215385"/>
    <lineage>
        <taxon>Bacteria</taxon>
        <taxon>Bacillati</taxon>
        <taxon>Bacillota</taxon>
        <taxon>Bacilli</taxon>
        <taxon>Bacillales</taxon>
        <taxon>Paenibacillaceae</taxon>
        <taxon>Paenibacillus</taxon>
    </lineage>
</organism>
<accession>A0ABW2UXE8</accession>
<feature type="region of interest" description="Disordered" evidence="1">
    <location>
        <begin position="1"/>
        <end position="27"/>
    </location>
</feature>
<proteinExistence type="predicted"/>
<gene>
    <name evidence="2" type="ORF">ACFQWB_01290</name>
</gene>
<reference evidence="3" key="1">
    <citation type="journal article" date="2019" name="Int. J. Syst. Evol. Microbiol.">
        <title>The Global Catalogue of Microorganisms (GCM) 10K type strain sequencing project: providing services to taxonomists for standard genome sequencing and annotation.</title>
        <authorList>
            <consortium name="The Broad Institute Genomics Platform"/>
            <consortium name="The Broad Institute Genome Sequencing Center for Infectious Disease"/>
            <person name="Wu L."/>
            <person name="Ma J."/>
        </authorList>
    </citation>
    <scope>NUCLEOTIDE SEQUENCE [LARGE SCALE GENOMIC DNA]</scope>
    <source>
        <strain evidence="3">JCM 18657</strain>
    </source>
</reference>
<dbReference type="RefSeq" id="WP_138787637.1">
    <property type="nucleotide sequence ID" value="NZ_JBHTGQ010000002.1"/>
</dbReference>
<name>A0ABW2UXE8_9BACL</name>
<keyword evidence="3" id="KW-1185">Reference proteome</keyword>
<evidence type="ECO:0000256" key="1">
    <source>
        <dbReference type="SAM" id="MobiDB-lite"/>
    </source>
</evidence>
<evidence type="ECO:0000313" key="2">
    <source>
        <dbReference type="EMBL" id="MFC7748579.1"/>
    </source>
</evidence>
<feature type="compositionally biased region" description="Basic and acidic residues" evidence="1">
    <location>
        <begin position="49"/>
        <end position="64"/>
    </location>
</feature>
<feature type="region of interest" description="Disordered" evidence="1">
    <location>
        <begin position="43"/>
        <end position="64"/>
    </location>
</feature>
<evidence type="ECO:0000313" key="3">
    <source>
        <dbReference type="Proteomes" id="UP001596528"/>
    </source>
</evidence>
<protein>
    <submittedName>
        <fullName evidence="2">YfhD family protein</fullName>
    </submittedName>
</protein>
<dbReference type="Proteomes" id="UP001596528">
    <property type="component" value="Unassembled WGS sequence"/>
</dbReference>
<sequence>MALQNGKQPGRAGKPDKPEPGKLEDVRFDAEAADEADLAAWERAAAADARAEAREETAGAGDHG</sequence>
<feature type="compositionally biased region" description="Basic and acidic residues" evidence="1">
    <location>
        <begin position="13"/>
        <end position="27"/>
    </location>
</feature>
<comment type="caution">
    <text evidence="2">The sequence shown here is derived from an EMBL/GenBank/DDBJ whole genome shotgun (WGS) entry which is preliminary data.</text>
</comment>